<dbReference type="Proteomes" id="UP000297318">
    <property type="component" value="Unassembled WGS sequence"/>
</dbReference>
<evidence type="ECO:0000313" key="2">
    <source>
        <dbReference type="Proteomes" id="UP000297318"/>
    </source>
</evidence>
<dbReference type="SUPFAM" id="SSF55811">
    <property type="entry name" value="Nudix"/>
    <property type="match status" value="1"/>
</dbReference>
<dbReference type="EMBL" id="RHPJ01000003">
    <property type="protein sequence ID" value="TGO04617.1"/>
    <property type="molecule type" value="Genomic_DNA"/>
</dbReference>
<accession>A0A4Z1E4E7</accession>
<reference evidence="1 2" key="1">
    <citation type="submission" date="2018-11" db="EMBL/GenBank/DDBJ databases">
        <title>Complete genome sequencing of the Actinobacteria Serinibacter sp. K3-2.</title>
        <authorList>
            <person name="Rakitin A.L."/>
            <person name="Beletsky A.V."/>
            <person name="Mardanov A.V."/>
            <person name="Ravin N.V."/>
            <person name="Gromova A.S."/>
            <person name="Filippova S.N."/>
            <person name="Gal'Chenko V.F."/>
        </authorList>
    </citation>
    <scope>NUCLEOTIDE SEQUENCE [LARGE SCALE GENOMIC DNA]</scope>
    <source>
        <strain evidence="1 2">K3-2</strain>
    </source>
</reference>
<proteinExistence type="predicted"/>
<organism evidence="1 2">
    <name type="scientific">Serinibacter arcticus</name>
    <dbReference type="NCBI Taxonomy" id="1655435"/>
    <lineage>
        <taxon>Bacteria</taxon>
        <taxon>Bacillati</taxon>
        <taxon>Actinomycetota</taxon>
        <taxon>Actinomycetes</taxon>
        <taxon>Micrococcales</taxon>
        <taxon>Beutenbergiaceae</taxon>
        <taxon>Serinibacter</taxon>
    </lineage>
</organism>
<name>A0A4Z1E4E7_9MICO</name>
<dbReference type="Gene3D" id="3.90.79.10">
    <property type="entry name" value="Nucleoside Triphosphate Pyrophosphohydrolase"/>
    <property type="match status" value="1"/>
</dbReference>
<comment type="caution">
    <text evidence="1">The sequence shown here is derived from an EMBL/GenBank/DDBJ whole genome shotgun (WGS) entry which is preliminary data.</text>
</comment>
<evidence type="ECO:0000313" key="1">
    <source>
        <dbReference type="EMBL" id="TGO04617.1"/>
    </source>
</evidence>
<dbReference type="InterPro" id="IPR015797">
    <property type="entry name" value="NUDIX_hydrolase-like_dom_sf"/>
</dbReference>
<dbReference type="AlphaFoldDB" id="A0A4Z1E4E7"/>
<evidence type="ECO:0008006" key="3">
    <source>
        <dbReference type="Google" id="ProtNLM"/>
    </source>
</evidence>
<gene>
    <name evidence="1" type="ORF">SERN_2210</name>
</gene>
<sequence>MSIDGLLGVYSDPGMQVHRYPGGRWRHFFGVVFRARVLERRGEGDGEAREVAFFALDELPSPLFGPDAPVLRDAAAGGAGPFVG</sequence>
<keyword evidence="2" id="KW-1185">Reference proteome</keyword>
<protein>
    <recommendedName>
        <fullName evidence="3">MutT/nudix family protein</fullName>
    </recommendedName>
</protein>